<dbReference type="InterPro" id="IPR016152">
    <property type="entry name" value="PTrfase/Anion_transptr"/>
</dbReference>
<dbReference type="EMBL" id="CP060636">
    <property type="protein sequence ID" value="QNM13287.1"/>
    <property type="molecule type" value="Genomic_DNA"/>
</dbReference>
<keyword evidence="8" id="KW-1185">Reference proteome</keyword>
<dbReference type="PROSITE" id="PS51094">
    <property type="entry name" value="PTS_EIIA_TYPE_2"/>
    <property type="match status" value="1"/>
</dbReference>
<dbReference type="GO" id="GO:0008982">
    <property type="term" value="F:protein-N(PI)-phosphohistidine-sugar phosphotransferase activity"/>
    <property type="evidence" value="ECO:0007669"/>
    <property type="project" value="InterPro"/>
</dbReference>
<evidence type="ECO:0000256" key="1">
    <source>
        <dbReference type="ARBA" id="ARBA00022448"/>
    </source>
</evidence>
<reference evidence="7 8" key="1">
    <citation type="submission" date="2020-08" db="EMBL/GenBank/DDBJ databases">
        <authorList>
            <person name="Liu C."/>
            <person name="Sun Q."/>
        </authorList>
    </citation>
    <scope>NUCLEOTIDE SEQUENCE [LARGE SCALE GENOMIC DNA]</scope>
    <source>
        <strain evidence="7 8">NSJ-61</strain>
    </source>
</reference>
<dbReference type="PANTHER" id="PTHR47738:SF2">
    <property type="entry name" value="PTS SYSTEM FRUCTOSE-LIKE EIIA COMPONENT"/>
    <property type="match status" value="1"/>
</dbReference>
<dbReference type="KEGG" id="ehn:H9Q80_04865"/>
<dbReference type="SUPFAM" id="SSF55804">
    <property type="entry name" value="Phoshotransferase/anion transport protein"/>
    <property type="match status" value="1"/>
</dbReference>
<accession>A0A7G9GR55</accession>
<keyword evidence="2" id="KW-0597">Phosphoprotein</keyword>
<dbReference type="InterPro" id="IPR002178">
    <property type="entry name" value="PTS_EIIA_type-2_dom"/>
</dbReference>
<dbReference type="Gene3D" id="3.40.930.10">
    <property type="entry name" value="Mannitol-specific EII, Chain A"/>
    <property type="match status" value="1"/>
</dbReference>
<dbReference type="GO" id="GO:0016020">
    <property type="term" value="C:membrane"/>
    <property type="evidence" value="ECO:0007669"/>
    <property type="project" value="InterPro"/>
</dbReference>
<feature type="domain" description="PTS EIIA type-2" evidence="6">
    <location>
        <begin position="8"/>
        <end position="150"/>
    </location>
</feature>
<dbReference type="InterPro" id="IPR004715">
    <property type="entry name" value="PTS_IIA_fruc"/>
</dbReference>
<organism evidence="7 8">
    <name type="scientific">[Eubacterium] hominis</name>
    <dbReference type="NCBI Taxonomy" id="2764325"/>
    <lineage>
        <taxon>Bacteria</taxon>
        <taxon>Bacillati</taxon>
        <taxon>Bacillota</taxon>
        <taxon>Erysipelotrichia</taxon>
        <taxon>Erysipelotrichales</taxon>
        <taxon>Erysipelotrichaceae</taxon>
        <taxon>Amedibacillus</taxon>
    </lineage>
</organism>
<dbReference type="CDD" id="cd00211">
    <property type="entry name" value="PTS_IIA_fru"/>
    <property type="match status" value="1"/>
</dbReference>
<evidence type="ECO:0000256" key="2">
    <source>
        <dbReference type="ARBA" id="ARBA00022553"/>
    </source>
</evidence>
<evidence type="ECO:0000256" key="3">
    <source>
        <dbReference type="ARBA" id="ARBA00022597"/>
    </source>
</evidence>
<gene>
    <name evidence="7" type="ORF">H9Q80_04865</name>
</gene>
<name>A0A7G9GR55_9FIRM</name>
<dbReference type="InterPro" id="IPR051541">
    <property type="entry name" value="PTS_SugarTrans_NitroReg"/>
</dbReference>
<evidence type="ECO:0000259" key="6">
    <source>
        <dbReference type="PROSITE" id="PS51094"/>
    </source>
</evidence>
<dbReference type="Proteomes" id="UP000515856">
    <property type="component" value="Chromosome"/>
</dbReference>
<evidence type="ECO:0000256" key="4">
    <source>
        <dbReference type="ARBA" id="ARBA00022679"/>
    </source>
</evidence>
<proteinExistence type="predicted"/>
<keyword evidence="3 7" id="KW-0762">Sugar transport</keyword>
<sequence length="150" mass="16781">MGSMKISDVMDESRIDLKLKGKTKDEIIEEMVDLFDRSGVLCDREQFKKDVYFRESEGVTGMGDGLAIPHGKSKGVEKTCIAIGRSQTPIEWESLDDKPIEVFVMMAVKDTDKSELISLLSQIAIALCDENVTKKLFVTESPSEVIDLFK</sequence>
<evidence type="ECO:0000313" key="8">
    <source>
        <dbReference type="Proteomes" id="UP000515856"/>
    </source>
</evidence>
<dbReference type="PANTHER" id="PTHR47738">
    <property type="entry name" value="PTS SYSTEM FRUCTOSE-LIKE EIIA COMPONENT-RELATED"/>
    <property type="match status" value="1"/>
</dbReference>
<dbReference type="AlphaFoldDB" id="A0A7G9GR55"/>
<keyword evidence="1" id="KW-0813">Transport</keyword>
<dbReference type="Pfam" id="PF00359">
    <property type="entry name" value="PTS_EIIA_2"/>
    <property type="match status" value="1"/>
</dbReference>
<protein>
    <submittedName>
        <fullName evidence="7">PTS sugar transporter subunit IIA</fullName>
    </submittedName>
</protein>
<dbReference type="GO" id="GO:0009401">
    <property type="term" value="P:phosphoenolpyruvate-dependent sugar phosphotransferase system"/>
    <property type="evidence" value="ECO:0007669"/>
    <property type="project" value="UniProtKB-KW"/>
</dbReference>
<dbReference type="PROSITE" id="PS00372">
    <property type="entry name" value="PTS_EIIA_TYPE_2_HIS"/>
    <property type="match status" value="1"/>
</dbReference>
<keyword evidence="5" id="KW-0598">Phosphotransferase system</keyword>
<evidence type="ECO:0000256" key="5">
    <source>
        <dbReference type="ARBA" id="ARBA00022683"/>
    </source>
</evidence>
<evidence type="ECO:0000313" key="7">
    <source>
        <dbReference type="EMBL" id="QNM13287.1"/>
    </source>
</evidence>
<keyword evidence="4" id="KW-0808">Transferase</keyword>
<dbReference type="NCBIfam" id="TIGR00848">
    <property type="entry name" value="fruA"/>
    <property type="match status" value="1"/>
</dbReference>